<evidence type="ECO:0000313" key="3">
    <source>
        <dbReference type="Proteomes" id="UP001576776"/>
    </source>
</evidence>
<keyword evidence="1" id="KW-0812">Transmembrane</keyword>
<feature type="transmembrane region" description="Helical" evidence="1">
    <location>
        <begin position="14"/>
        <end position="39"/>
    </location>
</feature>
<feature type="transmembrane region" description="Helical" evidence="1">
    <location>
        <begin position="125"/>
        <end position="147"/>
    </location>
</feature>
<feature type="transmembrane region" description="Helical" evidence="1">
    <location>
        <begin position="98"/>
        <end position="118"/>
    </location>
</feature>
<protein>
    <recommendedName>
        <fullName evidence="4">Glycosyltransferase RgtA/B/C/D-like domain-containing protein</fullName>
    </recommendedName>
</protein>
<keyword evidence="1" id="KW-0472">Membrane</keyword>
<gene>
    <name evidence="2" type="ORF">ACE1B6_06385</name>
</gene>
<organism evidence="2 3">
    <name type="scientific">Floridaenema fluviatile BLCC-F154</name>
    <dbReference type="NCBI Taxonomy" id="3153640"/>
    <lineage>
        <taxon>Bacteria</taxon>
        <taxon>Bacillati</taxon>
        <taxon>Cyanobacteriota</taxon>
        <taxon>Cyanophyceae</taxon>
        <taxon>Oscillatoriophycideae</taxon>
        <taxon>Aerosakkonematales</taxon>
        <taxon>Aerosakkonemataceae</taxon>
        <taxon>Floridanema</taxon>
        <taxon>Floridanema fluviatile</taxon>
    </lineage>
</organism>
<reference evidence="2 3" key="1">
    <citation type="submission" date="2024-09" db="EMBL/GenBank/DDBJ databases">
        <title>Floridaenema gen nov. (Aerosakkonemataceae, Aerosakkonematales ord. nov., Cyanobacteria) from benthic tropical and subtropical fresh waters, with the description of four new species.</title>
        <authorList>
            <person name="Moretto J.A."/>
            <person name="Berthold D.E."/>
            <person name="Lefler F.W."/>
            <person name="Huang I.-S."/>
            <person name="Laughinghouse H. IV."/>
        </authorList>
    </citation>
    <scope>NUCLEOTIDE SEQUENCE [LARGE SCALE GENOMIC DNA]</scope>
    <source>
        <strain evidence="2 3">BLCC-F154</strain>
    </source>
</reference>
<dbReference type="Proteomes" id="UP001576776">
    <property type="component" value="Unassembled WGS sequence"/>
</dbReference>
<keyword evidence="1" id="KW-1133">Transmembrane helix</keyword>
<proteinExistence type="predicted"/>
<feature type="transmembrane region" description="Helical" evidence="1">
    <location>
        <begin position="345"/>
        <end position="362"/>
    </location>
</feature>
<evidence type="ECO:0008006" key="4">
    <source>
        <dbReference type="Google" id="ProtNLM"/>
    </source>
</evidence>
<dbReference type="RefSeq" id="WP_413256413.1">
    <property type="nucleotide sequence ID" value="NZ_JBHFNS010000027.1"/>
</dbReference>
<evidence type="ECO:0000313" key="2">
    <source>
        <dbReference type="EMBL" id="MFB2934889.1"/>
    </source>
</evidence>
<accession>A0ABV4Y9H4</accession>
<feature type="transmembrane region" description="Helical" evidence="1">
    <location>
        <begin position="171"/>
        <end position="204"/>
    </location>
</feature>
<comment type="caution">
    <text evidence="2">The sequence shown here is derived from an EMBL/GenBank/DDBJ whole genome shotgun (WGS) entry which is preliminary data.</text>
</comment>
<feature type="transmembrane region" description="Helical" evidence="1">
    <location>
        <begin position="369"/>
        <end position="385"/>
    </location>
</feature>
<keyword evidence="3" id="KW-1185">Reference proteome</keyword>
<feature type="transmembrane region" description="Helical" evidence="1">
    <location>
        <begin position="211"/>
        <end position="237"/>
    </location>
</feature>
<evidence type="ECO:0000256" key="1">
    <source>
        <dbReference type="SAM" id="Phobius"/>
    </source>
</evidence>
<name>A0ABV4Y9H4_9CYAN</name>
<sequence length="527" mass="60965">MLNLQFIKQNAKKVLTYGVLMAISLLLLRLIIFNFQMIFYPFQLEYREAAPLTNTILLLKGGNPYDIANQPENTNVYGILYPLFVYPFAKLWGATIPVHRAISTFFIFAATGLIFWVMRSLKVSLILSIVAAIVFYWHQILSATFFVKPDSMGLFLFLASLVVAWKHKYSWLSLLASIILGLLGFIAKPYFVLSIPYLCLYLFLFHSKKKGIYYGFLSFLATGFTFGILNGLFATYFDNNFFGYLNQRLAGSGLNYAFYQSKTYIFENLSIVVILVAFGYILVKNTILNWHRFRVKEAIAQKFNLSKFNQPLIKLDVDLFTFCLLISLVLFYLKLGQHTGNWLAYLYHLVSPFLIIIAFRLANKLDVNSIILLLAIIALNLFFIYPQPLFKGQDNYQQWQNLRVLISQHENVLNSPAIASILLEQDKKVYDSGQSEYFILGQKRKIFNIELPTDNKIKQRVKDYKQEIASSIQNQEFDLVVLTQRYSEFVSEDLVKKCYNYQGEVTVNMLAQSWKLDVWRPKESACN</sequence>
<feature type="transmembrane region" description="Helical" evidence="1">
    <location>
        <begin position="312"/>
        <end position="333"/>
    </location>
</feature>
<dbReference type="EMBL" id="JBHFNS010000027">
    <property type="protein sequence ID" value="MFB2934889.1"/>
    <property type="molecule type" value="Genomic_DNA"/>
</dbReference>
<feature type="transmembrane region" description="Helical" evidence="1">
    <location>
        <begin position="264"/>
        <end position="283"/>
    </location>
</feature>